<dbReference type="CDD" id="cd13981">
    <property type="entry name" value="STKc_Bub1_BubR1"/>
    <property type="match status" value="1"/>
</dbReference>
<feature type="region of interest" description="Disordered" evidence="7">
    <location>
        <begin position="725"/>
        <end position="748"/>
    </location>
</feature>
<reference evidence="8" key="2">
    <citation type="submission" date="2022-08" db="UniProtKB">
        <authorList>
            <consortium name="EnsemblMetazoa"/>
        </authorList>
    </citation>
    <scope>IDENTIFICATION</scope>
    <source>
        <strain evidence="8">STECLA/ALBI9_A</strain>
    </source>
</reference>
<keyword evidence="5" id="KW-0067">ATP-binding</keyword>
<name>A0A182FR57_ANOAL</name>
<dbReference type="PROSITE" id="PS51489">
    <property type="entry name" value="BUB1_N"/>
    <property type="match status" value="1"/>
</dbReference>
<protein>
    <submittedName>
        <fullName evidence="8">Uncharacterized protein</fullName>
    </submittedName>
</protein>
<evidence type="ECO:0000313" key="9">
    <source>
        <dbReference type="Proteomes" id="UP000069272"/>
    </source>
</evidence>
<evidence type="ECO:0000313" key="8">
    <source>
        <dbReference type="EnsemblMetazoa" id="AALB009033-PA"/>
    </source>
</evidence>
<dbReference type="GO" id="GO:0005524">
    <property type="term" value="F:ATP binding"/>
    <property type="evidence" value="ECO:0007669"/>
    <property type="project" value="UniProtKB-UniRule"/>
</dbReference>
<dbReference type="GO" id="GO:0032991">
    <property type="term" value="C:protein-containing complex"/>
    <property type="evidence" value="ECO:0007669"/>
    <property type="project" value="UniProtKB-ARBA"/>
</dbReference>
<evidence type="ECO:0000256" key="2">
    <source>
        <dbReference type="ARBA" id="ARBA00022454"/>
    </source>
</evidence>
<keyword evidence="2" id="KW-0158">Chromosome</keyword>
<comment type="subcellular location">
    <subcellularLocation>
        <location evidence="1">Chromosome</location>
        <location evidence="1">Centromere</location>
        <location evidence="1">Kinetochore</location>
    </subcellularLocation>
</comment>
<dbReference type="VEuPathDB" id="VectorBase:AALB20_038457"/>
<dbReference type="Proteomes" id="UP000069272">
    <property type="component" value="Chromosome 2R"/>
</dbReference>
<keyword evidence="6" id="KW-0137">Centromere</keyword>
<accession>A0A182FR57</accession>
<feature type="region of interest" description="Disordered" evidence="7">
    <location>
        <begin position="1000"/>
        <end position="1020"/>
    </location>
</feature>
<feature type="region of interest" description="Disordered" evidence="7">
    <location>
        <begin position="1037"/>
        <end position="1065"/>
    </location>
</feature>
<evidence type="ECO:0000256" key="1">
    <source>
        <dbReference type="ARBA" id="ARBA00004629"/>
    </source>
</evidence>
<evidence type="ECO:0000256" key="4">
    <source>
        <dbReference type="ARBA" id="ARBA00022838"/>
    </source>
</evidence>
<feature type="compositionally biased region" description="Polar residues" evidence="7">
    <location>
        <begin position="1000"/>
        <end position="1016"/>
    </location>
</feature>
<keyword evidence="3" id="KW-0547">Nucleotide-binding</keyword>
<dbReference type="PANTHER" id="PTHR14030">
    <property type="entry name" value="MITOTIC CHECKPOINT SERINE/THREONINE-PROTEIN KINASE BUB1"/>
    <property type="match status" value="1"/>
</dbReference>
<dbReference type="GO" id="GO:0005634">
    <property type="term" value="C:nucleus"/>
    <property type="evidence" value="ECO:0007669"/>
    <property type="project" value="TreeGrafter"/>
</dbReference>
<dbReference type="Pfam" id="PF00069">
    <property type="entry name" value="Pkinase"/>
    <property type="match status" value="1"/>
</dbReference>
<dbReference type="InterPro" id="IPR017441">
    <property type="entry name" value="Protein_kinase_ATP_BS"/>
</dbReference>
<dbReference type="GO" id="GO:0000776">
    <property type="term" value="C:kinetochore"/>
    <property type="evidence" value="ECO:0007669"/>
    <property type="project" value="UniProtKB-KW"/>
</dbReference>
<dbReference type="InterPro" id="IPR008271">
    <property type="entry name" value="Ser/Thr_kinase_AS"/>
</dbReference>
<organism evidence="8 9">
    <name type="scientific">Anopheles albimanus</name>
    <name type="common">New world malaria mosquito</name>
    <dbReference type="NCBI Taxonomy" id="7167"/>
    <lineage>
        <taxon>Eukaryota</taxon>
        <taxon>Metazoa</taxon>
        <taxon>Ecdysozoa</taxon>
        <taxon>Arthropoda</taxon>
        <taxon>Hexapoda</taxon>
        <taxon>Insecta</taxon>
        <taxon>Pterygota</taxon>
        <taxon>Neoptera</taxon>
        <taxon>Endopterygota</taxon>
        <taxon>Diptera</taxon>
        <taxon>Nematocera</taxon>
        <taxon>Culicoidea</taxon>
        <taxon>Culicidae</taxon>
        <taxon>Anophelinae</taxon>
        <taxon>Anopheles</taxon>
    </lineage>
</organism>
<dbReference type="VEuPathDB" id="VectorBase:AALB009033"/>
<keyword evidence="9" id="KW-1185">Reference proteome</keyword>
<feature type="region of interest" description="Disordered" evidence="7">
    <location>
        <begin position="1146"/>
        <end position="1167"/>
    </location>
</feature>
<dbReference type="RefSeq" id="XP_035780168.1">
    <property type="nucleotide sequence ID" value="XM_035924275.1"/>
</dbReference>
<dbReference type="KEGG" id="aali:118460172"/>
<dbReference type="SMART" id="SM00220">
    <property type="entry name" value="S_TKc"/>
    <property type="match status" value="1"/>
</dbReference>
<dbReference type="GO" id="GO:0004672">
    <property type="term" value="F:protein kinase activity"/>
    <property type="evidence" value="ECO:0007669"/>
    <property type="project" value="InterPro"/>
</dbReference>
<dbReference type="PANTHER" id="PTHR14030:SF4">
    <property type="entry name" value="BUB1 KINASE, ISOFORM A-RELATED"/>
    <property type="match status" value="1"/>
</dbReference>
<dbReference type="PROSITE" id="PS50011">
    <property type="entry name" value="PROTEIN_KINASE_DOM"/>
    <property type="match status" value="1"/>
</dbReference>
<dbReference type="PROSITE" id="PS00108">
    <property type="entry name" value="PROTEIN_KINASE_ST"/>
    <property type="match status" value="1"/>
</dbReference>
<feature type="region of interest" description="Disordered" evidence="7">
    <location>
        <begin position="641"/>
        <end position="665"/>
    </location>
</feature>
<dbReference type="SUPFAM" id="SSF56112">
    <property type="entry name" value="Protein kinase-like (PK-like)"/>
    <property type="match status" value="1"/>
</dbReference>
<dbReference type="Gene3D" id="1.10.510.10">
    <property type="entry name" value="Transferase(Phosphotransferase) domain 1"/>
    <property type="match status" value="1"/>
</dbReference>
<dbReference type="OrthoDB" id="248495at2759"/>
<feature type="region of interest" description="Disordered" evidence="7">
    <location>
        <begin position="580"/>
        <end position="628"/>
    </location>
</feature>
<dbReference type="InterPro" id="IPR015661">
    <property type="entry name" value="Bub1/Mad3"/>
</dbReference>
<dbReference type="InterPro" id="IPR000719">
    <property type="entry name" value="Prot_kinase_dom"/>
</dbReference>
<feature type="region of interest" description="Disordered" evidence="7">
    <location>
        <begin position="797"/>
        <end position="822"/>
    </location>
</feature>
<feature type="compositionally biased region" description="Low complexity" evidence="7">
    <location>
        <begin position="800"/>
        <end position="809"/>
    </location>
</feature>
<proteinExistence type="predicted"/>
<dbReference type="InterPro" id="IPR011009">
    <property type="entry name" value="Kinase-like_dom_sf"/>
</dbReference>
<evidence type="ECO:0000256" key="5">
    <source>
        <dbReference type="ARBA" id="ARBA00022840"/>
    </source>
</evidence>
<dbReference type="STRING" id="7167.A0A182FR57"/>
<dbReference type="Gene3D" id="1.25.40.430">
    <property type="match status" value="1"/>
</dbReference>
<sequence length="1654" mass="182719">MDLEETKENIQPLRTGRNIEQLEYALVSPECWEEDRKMHEEAIEQYDGDDPLSMWFEYVQWFEQTNPSNTKPALMNDAIRRCVLKFENDQRYMQDRRFIKICIKYIDTQPKPEDLYSELFARGVGTLCADLYIAWAYYYDAADNFSKTEEVFQKGLAAGAQPREELEQAHTAFGFSMSQRMLHKDECSKLKFQASLAERRTALTSLRTTRKKHVGSIRTGLAVKSIKPGIVNQENVPVNPGARNAQANALVFTDEREESDAGPSIVHPFSSVHTETENIIEAARLAKPHSTSAHKKSSVFAKSIAPSFSIPMDEESKFEPVPLLVDNYNRGVQLSSKFHSRNSPQTPFDLSVCVGDPNERAIPRYDKIRLYCQAGEKREYSPEELRAYRYYERMQIKNKLTETLSLVWGRGFEYGIRLHPLHRRTATAQPVAPAKIRNPSLGDCDPNIKTRLQEMYANSEEEKSIEELLVAKWIEGRIQSGVDRRYHDDVCPVDMDETHVESKRISMGVARYSMAPPLATGENGQRPKMRQRQSIYPSGHVQLGQVATCIAEEAEDESYQSRTSIVRQGDPDKLESISRKRTSNEELQQEVCKREDTKPTPAKSIIPYDSEMRGTAPSTKPATPPAPLVPQKINIFVEDSDEEGGEAGIAGAPKATGTERAPEQSYYPNDSCSTQMFNFFVKNISTPLGPMRKHPLLGGGHAAEDIPPTDDGPRITAKRMVVYEDDDKPAVERDPDENNGGDGGKSLATISAPVATGQVNDENVPPVLENMTPPSISGSSACNSTHSNKQLSTIMERTETSTAGSSSATKLPLESQPLSPETIDAGTPAVKSNDEVHRVSPSMHQHHGPESVFKVPYPTEEPPVTGKSGGVFCIHVDSTETMANIPLLLKRDIPSGPAAANEPSPEADKENQLIVRSNTAVPTLPSSSAGKAAGTGTGGFFNLADDPTFTGQRNISQMVQRDLEFNSMASFRLGTERTNTVPLPLVKPLSAIAAGSTVASNGSETAAPKPNQSPAESQPLAKKNSSFLDLLDKTFSPKATAPKAPVGTSGSGTSTQPRSSFNLSDLMKTPELKAKPAPSSSDAEVRAPSVTYAPLQMISPDVPLVPIKVEDSINLDVSLELPKFAINCAAPAPIKPEPLIKIDLDEFSSPLPPTTSATSAGQQDDRASMEDINTAVFSLNINRPAMNSTIIREGFRTPSPKQQASGPVTVPAAPVAVSGASSLVITDVRGGISTASASLLMPPPTITKPFSAQSDFSENDADVSIYHPKPVISQEAERWEEVDEYLAAPTTSNEYQRKAIDMDSTIQQINAHVDSVNVDPFDRQLLEAFLDRLDFTSYLDDVATCKTVHKVQPLRKAAVIEVNDGTSFEVHRKIGQGTYGTIFCANQVGTGKQFAMKQERPANLWEYYICLELRSRITNPDILSGFMSIDYAIIGNNASIFVSPFSRYGNLLDVCNTIHQVTNRNVDEFIAMILSAQMLSIVDHLHSCQIIHADIKPDNFLLMTPIDMGSVVPCIQLIDFGVSIDMKLFQEDVKFNKVVTTEGFTCIEMMENRPWTYQPDLYGVAGTTHVMLFGKYMQVQKQIVNWHIRSAMPRYFKKAIWENYFTALLNIRDCDHLPNLQQLRTTFLEEIAQNEKYIRSKVAEFNHALVAAGK</sequence>
<feature type="compositionally biased region" description="Polar residues" evidence="7">
    <location>
        <begin position="1051"/>
        <end position="1063"/>
    </location>
</feature>
<dbReference type="InterPro" id="IPR013212">
    <property type="entry name" value="Mad3/Bub1_I"/>
</dbReference>
<dbReference type="PROSITE" id="PS00107">
    <property type="entry name" value="PROTEIN_KINASE_ATP"/>
    <property type="match status" value="1"/>
</dbReference>
<reference evidence="8 9" key="1">
    <citation type="journal article" date="2017" name="G3 (Bethesda)">
        <title>The Physical Genome Mapping of Anopheles albimanus Corrected Scaffold Misassemblies and Identified Interarm Rearrangements in Genus Anopheles.</title>
        <authorList>
            <person name="Artemov G.N."/>
            <person name="Peery A.N."/>
            <person name="Jiang X."/>
            <person name="Tu Z."/>
            <person name="Stegniy V.N."/>
            <person name="Sharakhova M.V."/>
            <person name="Sharakhov I.V."/>
        </authorList>
    </citation>
    <scope>NUCLEOTIDE SEQUENCE [LARGE SCALE GENOMIC DNA]</scope>
    <source>
        <strain evidence="8 9">ALBI9_A</strain>
    </source>
</reference>
<keyword evidence="4" id="KW-0995">Kinetochore</keyword>
<evidence type="ECO:0000256" key="6">
    <source>
        <dbReference type="ARBA" id="ARBA00023328"/>
    </source>
</evidence>
<evidence type="ECO:0000256" key="3">
    <source>
        <dbReference type="ARBA" id="ARBA00022741"/>
    </source>
</evidence>
<dbReference type="SMART" id="SM00777">
    <property type="entry name" value="Mad3_BUB1_I"/>
    <property type="match status" value="1"/>
</dbReference>
<dbReference type="Pfam" id="PF08311">
    <property type="entry name" value="Mad3_BUB1_I"/>
    <property type="match status" value="1"/>
</dbReference>
<evidence type="ECO:0000256" key="7">
    <source>
        <dbReference type="SAM" id="MobiDB-lite"/>
    </source>
</evidence>
<dbReference type="GO" id="GO:0007094">
    <property type="term" value="P:mitotic spindle assembly checkpoint signaling"/>
    <property type="evidence" value="ECO:0007669"/>
    <property type="project" value="InterPro"/>
</dbReference>
<dbReference type="GO" id="GO:0051754">
    <property type="term" value="P:meiotic sister chromatid cohesion, centromeric"/>
    <property type="evidence" value="ECO:0007669"/>
    <property type="project" value="TreeGrafter"/>
</dbReference>
<dbReference type="GeneID" id="118460172"/>
<dbReference type="EnsemblMetazoa" id="AALB009033-RA">
    <property type="protein sequence ID" value="AALB009033-PA"/>
    <property type="gene ID" value="AALB009033"/>
</dbReference>